<keyword evidence="3 6" id="KW-0812">Transmembrane</keyword>
<name>A0A6B3NAK6_9CYAN</name>
<dbReference type="InterPro" id="IPR004752">
    <property type="entry name" value="AmpG_permease/AT-1"/>
</dbReference>
<feature type="transmembrane region" description="Helical" evidence="6">
    <location>
        <begin position="277"/>
        <end position="297"/>
    </location>
</feature>
<organism evidence="8">
    <name type="scientific">Symploca sp. SIO1C4</name>
    <dbReference type="NCBI Taxonomy" id="2607765"/>
    <lineage>
        <taxon>Bacteria</taxon>
        <taxon>Bacillati</taxon>
        <taxon>Cyanobacteriota</taxon>
        <taxon>Cyanophyceae</taxon>
        <taxon>Coleofasciculales</taxon>
        <taxon>Coleofasciculaceae</taxon>
        <taxon>Symploca</taxon>
    </lineage>
</organism>
<feature type="transmembrane region" description="Helical" evidence="6">
    <location>
        <begin position="137"/>
        <end position="157"/>
    </location>
</feature>
<feature type="transmembrane region" description="Helical" evidence="6">
    <location>
        <begin position="72"/>
        <end position="93"/>
    </location>
</feature>
<evidence type="ECO:0000256" key="3">
    <source>
        <dbReference type="ARBA" id="ARBA00022692"/>
    </source>
</evidence>
<dbReference type="InterPro" id="IPR020846">
    <property type="entry name" value="MFS_dom"/>
</dbReference>
<evidence type="ECO:0000313" key="8">
    <source>
        <dbReference type="EMBL" id="NER27104.1"/>
    </source>
</evidence>
<dbReference type="EMBL" id="JAAHFQ010000072">
    <property type="protein sequence ID" value="NER27104.1"/>
    <property type="molecule type" value="Genomic_DNA"/>
</dbReference>
<evidence type="ECO:0000256" key="1">
    <source>
        <dbReference type="ARBA" id="ARBA00004651"/>
    </source>
</evidence>
<feature type="transmembrane region" description="Helical" evidence="6">
    <location>
        <begin position="303"/>
        <end position="325"/>
    </location>
</feature>
<dbReference type="Gene3D" id="1.20.1250.20">
    <property type="entry name" value="MFS general substrate transporter like domains"/>
    <property type="match status" value="1"/>
</dbReference>
<sequence>MKKLSLLGSLYVAQLLPVAFFMQTLPVFLRQQGASLEAIGLTSLLSLPWTVKVFWSPIVDRYGWTRWGHYKSWILAMQSLLVVALIFCSTLEIENHFSLLAVGMFLAISLAATQDIATDALAIQLLKPSERGFGNSIQGAGAYLGSIIGGGVILVLLDDWGWTTSLLTMALIVLLLLIPVLFHRENLASYKSDQNISWKVLVEFFHLPGMGSWILVLLVYMMGVAITNTMFRPLLVDLGLSLKEIGVMTGIVAYSTGMIGAIISGFLINTLGRKQSLIWLGLFMAIAITAFVIPTLGFTSLPVLYLVSMGLNFAYSMALIPMYTIMMDKSRVGTSGFDYTLQVTIVFVGSLIAGGISGFIAEAIGYLGVFVIAVAIVLVSVAIIAKTFQESYS</sequence>
<evidence type="ECO:0000256" key="4">
    <source>
        <dbReference type="ARBA" id="ARBA00022989"/>
    </source>
</evidence>
<accession>A0A6B3NAK6</accession>
<keyword evidence="4 6" id="KW-1133">Transmembrane helix</keyword>
<comment type="subcellular location">
    <subcellularLocation>
        <location evidence="1">Cell membrane</location>
        <topology evidence="1">Multi-pass membrane protein</topology>
    </subcellularLocation>
</comment>
<dbReference type="InterPro" id="IPR036259">
    <property type="entry name" value="MFS_trans_sf"/>
</dbReference>
<feature type="transmembrane region" description="Helical" evidence="6">
    <location>
        <begin position="337"/>
        <end position="360"/>
    </location>
</feature>
<feature type="transmembrane region" description="Helical" evidence="6">
    <location>
        <begin position="366"/>
        <end position="385"/>
    </location>
</feature>
<evidence type="ECO:0000256" key="5">
    <source>
        <dbReference type="ARBA" id="ARBA00023136"/>
    </source>
</evidence>
<reference evidence="8" key="1">
    <citation type="submission" date="2019-11" db="EMBL/GenBank/DDBJ databases">
        <title>Genomic insights into an expanded diversity of filamentous marine cyanobacteria reveals the extraordinary biosynthetic potential of Moorea and Okeania.</title>
        <authorList>
            <person name="Ferreira Leao T."/>
            <person name="Wang M."/>
            <person name="Moss N."/>
            <person name="Da Silva R."/>
            <person name="Sanders J."/>
            <person name="Nurk S."/>
            <person name="Gurevich A."/>
            <person name="Humphrey G."/>
            <person name="Reher R."/>
            <person name="Zhu Q."/>
            <person name="Belda-Ferre P."/>
            <person name="Glukhov E."/>
            <person name="Rex R."/>
            <person name="Dorrestein P.C."/>
            <person name="Knight R."/>
            <person name="Pevzner P."/>
            <person name="Gerwick W.H."/>
            <person name="Gerwick L."/>
        </authorList>
    </citation>
    <scope>NUCLEOTIDE SEQUENCE</scope>
    <source>
        <strain evidence="8">SIO1C4</strain>
    </source>
</reference>
<feature type="transmembrane region" description="Helical" evidence="6">
    <location>
        <begin position="163"/>
        <end position="183"/>
    </location>
</feature>
<dbReference type="PROSITE" id="PS50850">
    <property type="entry name" value="MFS"/>
    <property type="match status" value="1"/>
</dbReference>
<keyword evidence="2" id="KW-0813">Transport</keyword>
<dbReference type="PANTHER" id="PTHR12778:SF10">
    <property type="entry name" value="MAJOR FACILITATOR SUPERFAMILY DOMAIN-CONTAINING PROTEIN 3"/>
    <property type="match status" value="1"/>
</dbReference>
<feature type="transmembrane region" description="Helical" evidence="6">
    <location>
        <begin position="245"/>
        <end position="268"/>
    </location>
</feature>
<gene>
    <name evidence="8" type="ORF">F6J89_05570</name>
</gene>
<protein>
    <submittedName>
        <fullName evidence="8">MFS transporter</fullName>
    </submittedName>
</protein>
<keyword evidence="5 6" id="KW-0472">Membrane</keyword>
<feature type="domain" description="Major facilitator superfamily (MFS) profile" evidence="7">
    <location>
        <begin position="1"/>
        <end position="392"/>
    </location>
</feature>
<dbReference type="AlphaFoldDB" id="A0A6B3NAK6"/>
<feature type="transmembrane region" description="Helical" evidence="6">
    <location>
        <begin position="31"/>
        <end position="51"/>
    </location>
</feature>
<evidence type="ECO:0000256" key="2">
    <source>
        <dbReference type="ARBA" id="ARBA00022448"/>
    </source>
</evidence>
<proteinExistence type="predicted"/>
<dbReference type="SUPFAM" id="SSF103473">
    <property type="entry name" value="MFS general substrate transporter"/>
    <property type="match status" value="1"/>
</dbReference>
<comment type="caution">
    <text evidence="8">The sequence shown here is derived from an EMBL/GenBank/DDBJ whole genome shotgun (WGS) entry which is preliminary data.</text>
</comment>
<dbReference type="PANTHER" id="PTHR12778">
    <property type="entry name" value="SOLUTE CARRIER FAMILY 33 ACETYL-COA TRANSPORTER -RELATED"/>
    <property type="match status" value="1"/>
</dbReference>
<dbReference type="CDD" id="cd17485">
    <property type="entry name" value="MFS_MFSD3"/>
    <property type="match status" value="1"/>
</dbReference>
<dbReference type="Pfam" id="PF07690">
    <property type="entry name" value="MFS_1"/>
    <property type="match status" value="1"/>
</dbReference>
<dbReference type="GO" id="GO:0022857">
    <property type="term" value="F:transmembrane transporter activity"/>
    <property type="evidence" value="ECO:0007669"/>
    <property type="project" value="InterPro"/>
</dbReference>
<dbReference type="InterPro" id="IPR011701">
    <property type="entry name" value="MFS"/>
</dbReference>
<evidence type="ECO:0000256" key="6">
    <source>
        <dbReference type="SAM" id="Phobius"/>
    </source>
</evidence>
<dbReference type="GO" id="GO:0005886">
    <property type="term" value="C:plasma membrane"/>
    <property type="evidence" value="ECO:0007669"/>
    <property type="project" value="UniProtKB-SubCell"/>
</dbReference>
<evidence type="ECO:0000259" key="7">
    <source>
        <dbReference type="PROSITE" id="PS50850"/>
    </source>
</evidence>
<feature type="transmembrane region" description="Helical" evidence="6">
    <location>
        <begin position="204"/>
        <end position="225"/>
    </location>
</feature>
<feature type="transmembrane region" description="Helical" evidence="6">
    <location>
        <begin position="99"/>
        <end position="117"/>
    </location>
</feature>